<feature type="chain" id="PRO_5003587006" evidence="2">
    <location>
        <begin position="21"/>
        <end position="774"/>
    </location>
</feature>
<keyword evidence="4" id="KW-1185">Reference proteome</keyword>
<evidence type="ECO:0000256" key="1">
    <source>
        <dbReference type="SAM" id="MobiDB-lite"/>
    </source>
</evidence>
<dbReference type="VEuPathDB" id="FungiDB:KRP22_12241"/>
<protein>
    <submittedName>
        <fullName evidence="3">Uncharacterized protein</fullName>
    </submittedName>
</protein>
<dbReference type="EnsemblProtists" id="Phyra81958">
    <property type="protein sequence ID" value="Phyra81958"/>
    <property type="gene ID" value="Phyra81958"/>
</dbReference>
<proteinExistence type="predicted"/>
<feature type="signal peptide" evidence="2">
    <location>
        <begin position="1"/>
        <end position="20"/>
    </location>
</feature>
<dbReference type="VEuPathDB" id="FungiDB:KRP23_7139"/>
<feature type="region of interest" description="Disordered" evidence="1">
    <location>
        <begin position="303"/>
        <end position="341"/>
    </location>
</feature>
<evidence type="ECO:0000313" key="3">
    <source>
        <dbReference type="EnsemblProtists" id="Phyra81958"/>
    </source>
</evidence>
<dbReference type="Proteomes" id="UP000005238">
    <property type="component" value="Unassembled WGS sequence"/>
</dbReference>
<dbReference type="VEuPathDB" id="FungiDB:KRP23_7138"/>
<evidence type="ECO:0000256" key="2">
    <source>
        <dbReference type="SAM" id="SignalP"/>
    </source>
</evidence>
<reference evidence="4" key="1">
    <citation type="journal article" date="2006" name="Science">
        <title>Phytophthora genome sequences uncover evolutionary origins and mechanisms of pathogenesis.</title>
        <authorList>
            <person name="Tyler B.M."/>
            <person name="Tripathy S."/>
            <person name="Zhang X."/>
            <person name="Dehal P."/>
            <person name="Jiang R.H."/>
            <person name="Aerts A."/>
            <person name="Arredondo F.D."/>
            <person name="Baxter L."/>
            <person name="Bensasson D."/>
            <person name="Beynon J.L."/>
            <person name="Chapman J."/>
            <person name="Damasceno C.M."/>
            <person name="Dorrance A.E."/>
            <person name="Dou D."/>
            <person name="Dickerman A.W."/>
            <person name="Dubchak I.L."/>
            <person name="Garbelotto M."/>
            <person name="Gijzen M."/>
            <person name="Gordon S.G."/>
            <person name="Govers F."/>
            <person name="Grunwald N.J."/>
            <person name="Huang W."/>
            <person name="Ivors K.L."/>
            <person name="Jones R.W."/>
            <person name="Kamoun S."/>
            <person name="Krampis K."/>
            <person name="Lamour K.H."/>
            <person name="Lee M.K."/>
            <person name="McDonald W.H."/>
            <person name="Medina M."/>
            <person name="Meijer H.J."/>
            <person name="Nordberg E.K."/>
            <person name="Maclean D.J."/>
            <person name="Ospina-Giraldo M.D."/>
            <person name="Morris P.F."/>
            <person name="Phuntumart V."/>
            <person name="Putnam N.H."/>
            <person name="Rash S."/>
            <person name="Rose J.K."/>
            <person name="Sakihama Y."/>
            <person name="Salamov A.A."/>
            <person name="Savidor A."/>
            <person name="Scheuring C.F."/>
            <person name="Smith B.M."/>
            <person name="Sobral B.W."/>
            <person name="Terry A."/>
            <person name="Torto-Alalibo T.A."/>
            <person name="Win J."/>
            <person name="Xu Z."/>
            <person name="Zhang H."/>
            <person name="Grigoriev I.V."/>
            <person name="Rokhsar D.S."/>
            <person name="Boore J.L."/>
        </authorList>
    </citation>
    <scope>NUCLEOTIDE SEQUENCE [LARGE SCALE GENOMIC DNA]</scope>
    <source>
        <strain evidence="4">Pr102</strain>
    </source>
</reference>
<dbReference type="EMBL" id="DS566063">
    <property type="status" value="NOT_ANNOTATED_CDS"/>
    <property type="molecule type" value="Genomic_DNA"/>
</dbReference>
<feature type="compositionally biased region" description="Acidic residues" evidence="1">
    <location>
        <begin position="102"/>
        <end position="124"/>
    </location>
</feature>
<feature type="compositionally biased region" description="Acidic residues" evidence="1">
    <location>
        <begin position="311"/>
        <end position="340"/>
    </location>
</feature>
<organism evidence="3 4">
    <name type="scientific">Phytophthora ramorum</name>
    <name type="common">Sudden oak death agent</name>
    <dbReference type="NCBI Taxonomy" id="164328"/>
    <lineage>
        <taxon>Eukaryota</taxon>
        <taxon>Sar</taxon>
        <taxon>Stramenopiles</taxon>
        <taxon>Oomycota</taxon>
        <taxon>Peronosporomycetes</taxon>
        <taxon>Peronosporales</taxon>
        <taxon>Peronosporaceae</taxon>
        <taxon>Phytophthora</taxon>
    </lineage>
</organism>
<sequence length="774" mass="83191">MVLSMKKTLALALCVSTLAASEVAQTSALRTHPRRALSGIHHVTQYAPKVVKQPTPPTPEEEDDDSSLDSYDSYDVEESGSVDVELQGSEELEIDSSQSLDLDFDGSGDLDVDLGDGEDLDYSGEGDQSFDLSSSGDLDFSASASLDASGQLDTDVEFTDGSVDVELDDDEDYTQDLDFESNEVVDEIIDVPEGAKSIHLRVHNGNVDLDIIKGAKKHAKKETQPEQKKEEVAAAQPEQKKEETADVATESKEETVSFAAEAKEWVSENSSKPAFLGGLIGAAVGLVGVAGVAIAKTRKRTSEKSVLAEDVAADAEADAEVDEDAESESDSDSDSDEDVEAGVTALTEEDAAEEKKSSVVEGSVSGGCDVAVTIAAMAQRELIHDLVERSRERVVQVRAGSSLAHVLQQQQLQPQPSASSLPLLPPAPLLALGAKRRPHKAAHGEVANEPKVQRRRNALPRLAKAVAQLPEAASSFEQYQHFMATKIYTEETIHLQNRRVALVPKTDLLKKLAEVCAAALKEMENESDAPVVRESLREKLVRATALLRSGQAFANAKSLAPPPLPIYGQIKNPHLAFLEFKRDGLVASKDRHIHPSAGLQDGNTATKLPIHFGDQICLLSSSSDLPLSIGADGRSRPAKDSSVGPQMTFTIVDFRNPSRYDEVTSTDDFWLRADPAAIVPRKQLDARRLFNSENGEDSDSTGNEHASGGGSRFDSEQDVNDALVNCSTVYLVLSDFALVYDEELKRGVGVHVSSDERMNEGIVAVAAGTAVKTM</sequence>
<dbReference type="InParanoid" id="H3GWT3"/>
<accession>H3GWT3</accession>
<feature type="region of interest" description="Disordered" evidence="1">
    <location>
        <begin position="43"/>
        <end position="84"/>
    </location>
</feature>
<feature type="compositionally biased region" description="Acidic residues" evidence="1">
    <location>
        <begin position="59"/>
        <end position="80"/>
    </location>
</feature>
<feature type="compositionally biased region" description="Basic and acidic residues" evidence="1">
    <location>
        <begin position="221"/>
        <end position="255"/>
    </location>
</feature>
<dbReference type="VEuPathDB" id="FungiDB:KRP22_12240"/>
<name>H3GWT3_PHYRM</name>
<feature type="region of interest" description="Disordered" evidence="1">
    <location>
        <begin position="216"/>
        <end position="255"/>
    </location>
</feature>
<feature type="region of interest" description="Disordered" evidence="1">
    <location>
        <begin position="96"/>
        <end position="135"/>
    </location>
</feature>
<dbReference type="AlphaFoldDB" id="H3GWT3"/>
<reference evidence="3" key="2">
    <citation type="submission" date="2015-06" db="UniProtKB">
        <authorList>
            <consortium name="EnsemblProtists"/>
        </authorList>
    </citation>
    <scope>IDENTIFICATION</scope>
    <source>
        <strain evidence="3">Pr102</strain>
    </source>
</reference>
<keyword evidence="2" id="KW-0732">Signal</keyword>
<dbReference type="HOGENOM" id="CLU_321986_0_0_1"/>
<feature type="region of interest" description="Disordered" evidence="1">
    <location>
        <begin position="692"/>
        <end position="714"/>
    </location>
</feature>
<dbReference type="eggNOG" id="ENOG502SKFJ">
    <property type="taxonomic scope" value="Eukaryota"/>
</dbReference>
<evidence type="ECO:0000313" key="4">
    <source>
        <dbReference type="Proteomes" id="UP000005238"/>
    </source>
</evidence>